<proteinExistence type="predicted"/>
<dbReference type="AlphaFoldDB" id="A0AA91DT46"/>
<dbReference type="PROSITE" id="PS50043">
    <property type="entry name" value="HTH_LUXR_2"/>
    <property type="match status" value="1"/>
</dbReference>
<feature type="domain" description="HTH luxR-type" evidence="5">
    <location>
        <begin position="112"/>
        <end position="177"/>
    </location>
</feature>
<dbReference type="Proteomes" id="UP000077852">
    <property type="component" value="Unassembled WGS sequence"/>
</dbReference>
<dbReference type="RefSeq" id="WP_081265807.1">
    <property type="nucleotide sequence ID" value="NZ_LVHG01000002.1"/>
</dbReference>
<keyword evidence="3" id="KW-0804">Transcription</keyword>
<comment type="caution">
    <text evidence="6">The sequence shown here is derived from an EMBL/GenBank/DDBJ whole genome shotgun (WGS) entry which is preliminary data.</text>
</comment>
<dbReference type="InterPro" id="IPR036388">
    <property type="entry name" value="WH-like_DNA-bd_sf"/>
</dbReference>
<organism evidence="6 7">
    <name type="scientific">Variovorax paradoxus</name>
    <dbReference type="NCBI Taxonomy" id="34073"/>
    <lineage>
        <taxon>Bacteria</taxon>
        <taxon>Pseudomonadati</taxon>
        <taxon>Pseudomonadota</taxon>
        <taxon>Betaproteobacteria</taxon>
        <taxon>Burkholderiales</taxon>
        <taxon>Comamonadaceae</taxon>
        <taxon>Variovorax</taxon>
    </lineage>
</organism>
<dbReference type="Gene3D" id="1.10.10.10">
    <property type="entry name" value="Winged helix-like DNA-binding domain superfamily/Winged helix DNA-binding domain"/>
    <property type="match status" value="1"/>
</dbReference>
<gene>
    <name evidence="6" type="ORF">A3K87_05340</name>
</gene>
<reference evidence="6 7" key="1">
    <citation type="submission" date="2016-03" db="EMBL/GenBank/DDBJ databases">
        <title>Genome sequence of Variovorax paradoxus KB5.</title>
        <authorList>
            <person name="Jeong H."/>
            <person name="Hong C.E."/>
            <person name="Jo S.H."/>
            <person name="Park J.M."/>
        </authorList>
    </citation>
    <scope>NUCLEOTIDE SEQUENCE [LARGE SCALE GENOMIC DNA]</scope>
    <source>
        <strain evidence="6 7">KB5</strain>
    </source>
</reference>
<evidence type="ECO:0000313" key="7">
    <source>
        <dbReference type="Proteomes" id="UP000077852"/>
    </source>
</evidence>
<sequence>MLSDKKTTRIPTEPLREGKRGTEPAALSMAAQALHADCVAAAGAVGSLFSEANEVELAFLMRLVSEGDTATAARIAQRILDARQMHEVKADAAAVRPPAKPRRVRSLQPPGPDCGRSSLSPREINVLRMVSQGLSNKQIAETSYRSPHTVDAQVKNIYRKLAVKSRAQAVREGMQMGLLDPEAWGS</sequence>
<keyword evidence="2" id="KW-0238">DNA-binding</keyword>
<dbReference type="PRINTS" id="PR00038">
    <property type="entry name" value="HTHLUXR"/>
</dbReference>
<dbReference type="GO" id="GO:0006355">
    <property type="term" value="P:regulation of DNA-templated transcription"/>
    <property type="evidence" value="ECO:0007669"/>
    <property type="project" value="InterPro"/>
</dbReference>
<name>A0AA91DT46_VARPD</name>
<feature type="region of interest" description="Disordered" evidence="4">
    <location>
        <begin position="1"/>
        <end position="23"/>
    </location>
</feature>
<dbReference type="Pfam" id="PF00196">
    <property type="entry name" value="GerE"/>
    <property type="match status" value="1"/>
</dbReference>
<dbReference type="PANTHER" id="PTHR44688:SF16">
    <property type="entry name" value="DNA-BINDING TRANSCRIPTIONAL ACTIVATOR DEVR_DOSR"/>
    <property type="match status" value="1"/>
</dbReference>
<dbReference type="SMART" id="SM00421">
    <property type="entry name" value="HTH_LUXR"/>
    <property type="match status" value="1"/>
</dbReference>
<keyword evidence="1" id="KW-0805">Transcription regulation</keyword>
<dbReference type="PANTHER" id="PTHR44688">
    <property type="entry name" value="DNA-BINDING TRANSCRIPTIONAL ACTIVATOR DEVR_DOSR"/>
    <property type="match status" value="1"/>
</dbReference>
<dbReference type="InterPro" id="IPR000792">
    <property type="entry name" value="Tscrpt_reg_LuxR_C"/>
</dbReference>
<dbReference type="InterPro" id="IPR016032">
    <property type="entry name" value="Sig_transdc_resp-reg_C-effctor"/>
</dbReference>
<accession>A0AA91DT46</accession>
<dbReference type="SUPFAM" id="SSF46894">
    <property type="entry name" value="C-terminal effector domain of the bipartite response regulators"/>
    <property type="match status" value="1"/>
</dbReference>
<evidence type="ECO:0000256" key="1">
    <source>
        <dbReference type="ARBA" id="ARBA00023015"/>
    </source>
</evidence>
<evidence type="ECO:0000256" key="2">
    <source>
        <dbReference type="ARBA" id="ARBA00023125"/>
    </source>
</evidence>
<dbReference type="EMBL" id="LVHG01000002">
    <property type="protein sequence ID" value="OAK66964.1"/>
    <property type="molecule type" value="Genomic_DNA"/>
</dbReference>
<feature type="region of interest" description="Disordered" evidence="4">
    <location>
        <begin position="91"/>
        <end position="119"/>
    </location>
</feature>
<dbReference type="GO" id="GO:0003677">
    <property type="term" value="F:DNA binding"/>
    <property type="evidence" value="ECO:0007669"/>
    <property type="project" value="UniProtKB-KW"/>
</dbReference>
<evidence type="ECO:0000256" key="3">
    <source>
        <dbReference type="ARBA" id="ARBA00023163"/>
    </source>
</evidence>
<evidence type="ECO:0000259" key="5">
    <source>
        <dbReference type="PROSITE" id="PS50043"/>
    </source>
</evidence>
<protein>
    <recommendedName>
        <fullName evidence="5">HTH luxR-type domain-containing protein</fullName>
    </recommendedName>
</protein>
<dbReference type="CDD" id="cd06170">
    <property type="entry name" value="LuxR_C_like"/>
    <property type="match status" value="1"/>
</dbReference>
<evidence type="ECO:0000313" key="6">
    <source>
        <dbReference type="EMBL" id="OAK66964.1"/>
    </source>
</evidence>
<evidence type="ECO:0000256" key="4">
    <source>
        <dbReference type="SAM" id="MobiDB-lite"/>
    </source>
</evidence>